<dbReference type="Pfam" id="PF13272">
    <property type="entry name" value="Holin_2-3"/>
    <property type="match status" value="1"/>
</dbReference>
<dbReference type="RefSeq" id="WP_172542191.1">
    <property type="nucleotide sequence ID" value="NZ_JBHLZC010000001.1"/>
</dbReference>
<evidence type="ECO:0000313" key="2">
    <source>
        <dbReference type="EMBL" id="SUX20725.1"/>
    </source>
</evidence>
<dbReference type="Proteomes" id="UP000254572">
    <property type="component" value="Unassembled WGS sequence"/>
</dbReference>
<keyword evidence="1" id="KW-0812">Transmembrane</keyword>
<reference evidence="2 3" key="1">
    <citation type="submission" date="2018-06" db="EMBL/GenBank/DDBJ databases">
        <authorList>
            <consortium name="Pathogen Informatics"/>
            <person name="Doyle S."/>
        </authorList>
    </citation>
    <scope>NUCLEOTIDE SEQUENCE [LARGE SCALE GENOMIC DNA]</scope>
    <source>
        <strain evidence="2 3">NCTC13294</strain>
    </source>
</reference>
<accession>A0A381E3C5</accession>
<protein>
    <submittedName>
        <fullName evidence="2">Uncharacterized protein</fullName>
    </submittedName>
</protein>
<feature type="transmembrane region" description="Helical" evidence="1">
    <location>
        <begin position="32"/>
        <end position="49"/>
    </location>
</feature>
<feature type="transmembrane region" description="Helical" evidence="1">
    <location>
        <begin position="9"/>
        <end position="26"/>
    </location>
</feature>
<dbReference type="AlphaFoldDB" id="A0A381E3C5"/>
<name>A0A381E3C5_9GAMM</name>
<feature type="transmembrane region" description="Helical" evidence="1">
    <location>
        <begin position="69"/>
        <end position="90"/>
    </location>
</feature>
<gene>
    <name evidence="2" type="ORF">NCTC13294_00817</name>
</gene>
<sequence length="92" mass="10191">MKKLIDKMAVWHIGSIILLAVLAIIAPQQIGLLLLKAAYVTIALALGYYADRTIFARYRPFEMRKDDIVFAAVMLRRAIVVAAVVLAFAIGM</sequence>
<evidence type="ECO:0000313" key="3">
    <source>
        <dbReference type="Proteomes" id="UP000254572"/>
    </source>
</evidence>
<keyword evidence="3" id="KW-1185">Reference proteome</keyword>
<proteinExistence type="predicted"/>
<organism evidence="2 3">
    <name type="scientific">Cardiobacterium valvarum</name>
    <dbReference type="NCBI Taxonomy" id="194702"/>
    <lineage>
        <taxon>Bacteria</taxon>
        <taxon>Pseudomonadati</taxon>
        <taxon>Pseudomonadota</taxon>
        <taxon>Gammaproteobacteria</taxon>
        <taxon>Cardiobacteriales</taxon>
        <taxon>Cardiobacteriaceae</taxon>
        <taxon>Cardiobacterium</taxon>
    </lineage>
</organism>
<keyword evidence="1" id="KW-1133">Transmembrane helix</keyword>
<evidence type="ECO:0000256" key="1">
    <source>
        <dbReference type="SAM" id="Phobius"/>
    </source>
</evidence>
<keyword evidence="1" id="KW-0472">Membrane</keyword>
<dbReference type="EMBL" id="UFUW01000001">
    <property type="protein sequence ID" value="SUX20725.1"/>
    <property type="molecule type" value="Genomic_DNA"/>
</dbReference>
<dbReference type="InterPro" id="IPR025140">
    <property type="entry name" value="Holin_2-3"/>
</dbReference>